<sequence>MKAEKTPSSSKTYYDEPRDEMVRFVPTSVKRLLDVGCGQGAFGVSLLQTHSQLQIWGIEPFADAAEVARQRLAKVINTTIENALESLPEQYFDCVVFNDSLEHLVDPWEVLSKLRPKLTQGAKVVASIPNVRYFWVIKQLLQEGDFQYGPWGVLDKTHLRFFTQKSMQRLFIESGYSIDQIEGIRPITFPWKFGLLNLLCRKSLEDARYERFTVLASPVDA</sequence>
<gene>
    <name evidence="1" type="ORF">SAMN05216404_102362</name>
</gene>
<evidence type="ECO:0000313" key="2">
    <source>
        <dbReference type="Proteomes" id="UP000183898"/>
    </source>
</evidence>
<dbReference type="Proteomes" id="UP000183898">
    <property type="component" value="Unassembled WGS sequence"/>
</dbReference>
<evidence type="ECO:0000313" key="1">
    <source>
        <dbReference type="EMBL" id="SEN10520.1"/>
    </source>
</evidence>
<dbReference type="RefSeq" id="WP_074744486.1">
    <property type="nucleotide sequence ID" value="NZ_FOCT01000002.1"/>
</dbReference>
<reference evidence="1 2" key="1">
    <citation type="submission" date="2016-10" db="EMBL/GenBank/DDBJ databases">
        <authorList>
            <person name="de Groot N.N."/>
        </authorList>
    </citation>
    <scope>NUCLEOTIDE SEQUENCE [LARGE SCALE GENOMIC DNA]</scope>
    <source>
        <strain evidence="1 2">Nl18</strain>
    </source>
</reference>
<dbReference type="GO" id="GO:0032259">
    <property type="term" value="P:methylation"/>
    <property type="evidence" value="ECO:0007669"/>
    <property type="project" value="UniProtKB-KW"/>
</dbReference>
<proteinExistence type="predicted"/>
<dbReference type="EMBL" id="FOCT01000002">
    <property type="protein sequence ID" value="SEN10520.1"/>
    <property type="molecule type" value="Genomic_DNA"/>
</dbReference>
<keyword evidence="1" id="KW-0808">Transferase</keyword>
<dbReference type="CDD" id="cd02440">
    <property type="entry name" value="AdoMet_MTases"/>
    <property type="match status" value="1"/>
</dbReference>
<dbReference type="Pfam" id="PF13489">
    <property type="entry name" value="Methyltransf_23"/>
    <property type="match status" value="1"/>
</dbReference>
<dbReference type="Gene3D" id="3.40.50.150">
    <property type="entry name" value="Vaccinia Virus protein VP39"/>
    <property type="match status" value="1"/>
</dbReference>
<dbReference type="SUPFAM" id="SSF53335">
    <property type="entry name" value="S-adenosyl-L-methionine-dependent methyltransferases"/>
    <property type="match status" value="1"/>
</dbReference>
<dbReference type="GO" id="GO:0008168">
    <property type="term" value="F:methyltransferase activity"/>
    <property type="evidence" value="ECO:0007669"/>
    <property type="project" value="UniProtKB-KW"/>
</dbReference>
<accession>A0A1H8DTH1</accession>
<dbReference type="PANTHER" id="PTHR43861">
    <property type="entry name" value="TRANS-ACONITATE 2-METHYLTRANSFERASE-RELATED"/>
    <property type="match status" value="1"/>
</dbReference>
<keyword evidence="1" id="KW-0489">Methyltransferase</keyword>
<organism evidence="1 2">
    <name type="scientific">Nitrosospira multiformis</name>
    <dbReference type="NCBI Taxonomy" id="1231"/>
    <lineage>
        <taxon>Bacteria</taxon>
        <taxon>Pseudomonadati</taxon>
        <taxon>Pseudomonadota</taxon>
        <taxon>Betaproteobacteria</taxon>
        <taxon>Nitrosomonadales</taxon>
        <taxon>Nitrosomonadaceae</taxon>
        <taxon>Nitrosospira</taxon>
    </lineage>
</organism>
<protein>
    <submittedName>
        <fullName evidence="1">Methyltransferase domain-containing protein</fullName>
    </submittedName>
</protein>
<dbReference type="InterPro" id="IPR029063">
    <property type="entry name" value="SAM-dependent_MTases_sf"/>
</dbReference>
<dbReference type="AlphaFoldDB" id="A0A1H8DTH1"/>
<name>A0A1H8DTH1_9PROT</name>